<dbReference type="PROSITE" id="PS00452">
    <property type="entry name" value="GUANYLATE_CYCLASE_1"/>
    <property type="match status" value="1"/>
</dbReference>
<dbReference type="SUPFAM" id="SSF111126">
    <property type="entry name" value="Ligand-binding domain in the NO signalling and Golgi transport"/>
    <property type="match status" value="1"/>
</dbReference>
<organism evidence="11 12">
    <name type="scientific">Mytilus coruscus</name>
    <name type="common">Sea mussel</name>
    <dbReference type="NCBI Taxonomy" id="42192"/>
    <lineage>
        <taxon>Eukaryota</taxon>
        <taxon>Metazoa</taxon>
        <taxon>Spiralia</taxon>
        <taxon>Lophotrochozoa</taxon>
        <taxon>Mollusca</taxon>
        <taxon>Bivalvia</taxon>
        <taxon>Autobranchia</taxon>
        <taxon>Pteriomorphia</taxon>
        <taxon>Mytilida</taxon>
        <taxon>Mytiloidea</taxon>
        <taxon>Mytilidae</taxon>
        <taxon>Mytilinae</taxon>
        <taxon>Mytilus</taxon>
    </lineage>
</organism>
<evidence type="ECO:0000256" key="4">
    <source>
        <dbReference type="ARBA" id="ARBA00022741"/>
    </source>
</evidence>
<dbReference type="InterPro" id="IPR011645">
    <property type="entry name" value="HNOB_dom_associated"/>
</dbReference>
<feature type="domain" description="Guanylate cyclase" evidence="10">
    <location>
        <begin position="517"/>
        <end position="644"/>
    </location>
</feature>
<accession>A0A6J8A9C1</accession>
<dbReference type="Gene3D" id="6.10.250.780">
    <property type="match status" value="1"/>
</dbReference>
<dbReference type="OrthoDB" id="6127067at2759"/>
<dbReference type="Pfam" id="PF00211">
    <property type="entry name" value="Guanylate_cyc"/>
    <property type="match status" value="1"/>
</dbReference>
<evidence type="ECO:0000256" key="2">
    <source>
        <dbReference type="ARBA" id="ARBA00012202"/>
    </source>
</evidence>
<feature type="region of interest" description="Disordered" evidence="9">
    <location>
        <begin position="32"/>
        <end position="66"/>
    </location>
</feature>
<comment type="subcellular location">
    <subcellularLocation>
        <location evidence="1">Cytoplasm</location>
    </subcellularLocation>
</comment>
<dbReference type="GO" id="GO:0008074">
    <property type="term" value="C:guanylate cyclase complex, soluble"/>
    <property type="evidence" value="ECO:0007669"/>
    <property type="project" value="TreeGrafter"/>
</dbReference>
<dbReference type="Gene3D" id="3.30.70.1230">
    <property type="entry name" value="Nucleotide cyclase"/>
    <property type="match status" value="1"/>
</dbReference>
<protein>
    <recommendedName>
        <fullName evidence="2">guanylate cyclase</fullName>
        <ecNumber evidence="2">4.6.1.2</ecNumber>
    </recommendedName>
</protein>
<dbReference type="GO" id="GO:0005525">
    <property type="term" value="F:GTP binding"/>
    <property type="evidence" value="ECO:0007669"/>
    <property type="project" value="UniProtKB-KW"/>
</dbReference>
<dbReference type="GO" id="GO:0020037">
    <property type="term" value="F:heme binding"/>
    <property type="evidence" value="ECO:0007669"/>
    <property type="project" value="InterPro"/>
</dbReference>
<evidence type="ECO:0000256" key="3">
    <source>
        <dbReference type="ARBA" id="ARBA00022490"/>
    </source>
</evidence>
<keyword evidence="6 8" id="KW-0456">Lyase</keyword>
<comment type="similarity">
    <text evidence="8">Belongs to the adenylyl cyclase class-4/guanylyl cyclase family.</text>
</comment>
<dbReference type="InterPro" id="IPR029787">
    <property type="entry name" value="Nucleotide_cyclase"/>
</dbReference>
<dbReference type="InterPro" id="IPR042463">
    <property type="entry name" value="HNOB_dom_associated_sf"/>
</dbReference>
<evidence type="ECO:0000256" key="1">
    <source>
        <dbReference type="ARBA" id="ARBA00004496"/>
    </source>
</evidence>
<dbReference type="SUPFAM" id="SSF55073">
    <property type="entry name" value="Nucleotide cyclase"/>
    <property type="match status" value="1"/>
</dbReference>
<dbReference type="EMBL" id="CACVKT020000743">
    <property type="protein sequence ID" value="CAC5362496.1"/>
    <property type="molecule type" value="Genomic_DNA"/>
</dbReference>
<dbReference type="GO" id="GO:0019934">
    <property type="term" value="P:cGMP-mediated signaling"/>
    <property type="evidence" value="ECO:0007669"/>
    <property type="project" value="TreeGrafter"/>
</dbReference>
<proteinExistence type="inferred from homology"/>
<keyword evidence="5" id="KW-0342">GTP-binding</keyword>
<dbReference type="InterPro" id="IPR018297">
    <property type="entry name" value="A/G_cyclase_CS"/>
</dbReference>
<dbReference type="GO" id="GO:0004383">
    <property type="term" value="F:guanylate cyclase activity"/>
    <property type="evidence" value="ECO:0007669"/>
    <property type="project" value="UniProtKB-EC"/>
</dbReference>
<gene>
    <name evidence="11" type="ORF">MCOR_4237</name>
</gene>
<dbReference type="Gene3D" id="3.30.450.260">
    <property type="entry name" value="Haem NO binding associated domain"/>
    <property type="match status" value="1"/>
</dbReference>
<dbReference type="SMART" id="SM00044">
    <property type="entry name" value="CYCc"/>
    <property type="match status" value="1"/>
</dbReference>
<keyword evidence="3" id="KW-0963">Cytoplasm</keyword>
<dbReference type="Proteomes" id="UP000507470">
    <property type="component" value="Unassembled WGS sequence"/>
</dbReference>
<sequence>MSCPFQTAVKNEIDTIKKQSPCLKGCNDTEDCSKHNRTNEKIPQTNGTLSGRDNSPSNKHRKESGLSLCSQASSDELDGEDEKKLGLVGLIESVGTLLLPSAGFIYRAYSNLLCRKGQDALNVARQACDIDEVTFSTAFIDTELRHNPVDEESILKLAQAASNLLQADLSTCLNQLGREYVKLCLAEYGKALGMMGSNMVEFFSNLDGLHEEICKAPQFKNQTPPSFRCENKLDNVDMHFYSDKRRLLSYYAGIVQEIAELLCQVQIDLVIQPSESPSGIHHVFHINSSQQRISNNNCTICVHQSTYSSKPSDLKIGVSTFCEACPFHVIIDRNLKIVQLGKSLMKVIACDIQTKGLNFETYFSITRPKLDQITFSALLSRVNFSFVLESKCGSKLQQHMQLKGQMIYLQESDSILFLGSPSIEKIDELIARGLYISDLPIHDATRDLILVGEQTKAQDGLKKRMEQMKRSIIEGTEAVEAEKKKNVELLHMIFPEKLASRLWRGETIEPMKIDEVTMLFSDIVGFTAICSSCTPLTVINMLNSLYTQFDHFCGDLDVYKVETIGDAYCVAGGLHRPSKFHAQQIAWMAIRMMDTAGKEKSHDGNTIRMRIGLHSGSVLAGIVGVRMPRYCLFGNNVTLANKFESGSEATKINISPTTYSYIENVDGFKFTPRSREDLPVGFPENIPGVCYFLDEYTYPGASKDKDVDHITLALKTLPICNETKT</sequence>
<dbReference type="Pfam" id="PF07700">
    <property type="entry name" value="HNOB"/>
    <property type="match status" value="1"/>
</dbReference>
<evidence type="ECO:0000256" key="7">
    <source>
        <dbReference type="ARBA" id="ARBA00023293"/>
    </source>
</evidence>
<reference evidence="11 12" key="1">
    <citation type="submission" date="2020-06" db="EMBL/GenBank/DDBJ databases">
        <authorList>
            <person name="Li R."/>
            <person name="Bekaert M."/>
        </authorList>
    </citation>
    <scope>NUCLEOTIDE SEQUENCE [LARGE SCALE GENOMIC DNA]</scope>
    <source>
        <strain evidence="12">wild</strain>
    </source>
</reference>
<dbReference type="FunFam" id="3.30.450.260:FF:000002">
    <property type="entry name" value="guanylate cyclase soluble subunit alpha-2"/>
    <property type="match status" value="1"/>
</dbReference>
<evidence type="ECO:0000256" key="8">
    <source>
        <dbReference type="RuleBase" id="RU000405"/>
    </source>
</evidence>
<dbReference type="PANTHER" id="PTHR45655:SF6">
    <property type="entry name" value="HEAD-SPECIFIC GUANYLATE CYCLASE"/>
    <property type="match status" value="1"/>
</dbReference>
<dbReference type="InterPro" id="IPR038158">
    <property type="entry name" value="H-NOX_domain_sf"/>
</dbReference>
<evidence type="ECO:0000256" key="5">
    <source>
        <dbReference type="ARBA" id="ARBA00023134"/>
    </source>
</evidence>
<dbReference type="InterPro" id="IPR011644">
    <property type="entry name" value="Heme_NO-bd"/>
</dbReference>
<dbReference type="InterPro" id="IPR001054">
    <property type="entry name" value="A/G_cyclase"/>
</dbReference>
<dbReference type="Gene3D" id="3.90.1520.10">
    <property type="entry name" value="H-NOX domain"/>
    <property type="match status" value="1"/>
</dbReference>
<dbReference type="GO" id="GO:0070482">
    <property type="term" value="P:response to oxygen levels"/>
    <property type="evidence" value="ECO:0007669"/>
    <property type="project" value="TreeGrafter"/>
</dbReference>
<dbReference type="InterPro" id="IPR024096">
    <property type="entry name" value="NO_sig/Golgi_transp_ligand-bd"/>
</dbReference>
<evidence type="ECO:0000259" key="10">
    <source>
        <dbReference type="PROSITE" id="PS50125"/>
    </source>
</evidence>
<evidence type="ECO:0000313" key="12">
    <source>
        <dbReference type="Proteomes" id="UP000507470"/>
    </source>
</evidence>
<evidence type="ECO:0000256" key="6">
    <source>
        <dbReference type="ARBA" id="ARBA00023239"/>
    </source>
</evidence>
<keyword evidence="4" id="KW-0547">Nucleotide-binding</keyword>
<dbReference type="AlphaFoldDB" id="A0A6J8A9C1"/>
<dbReference type="CDD" id="cd07302">
    <property type="entry name" value="CHD"/>
    <property type="match status" value="1"/>
</dbReference>
<keyword evidence="7" id="KW-0141">cGMP biosynthesis</keyword>
<dbReference type="PROSITE" id="PS50125">
    <property type="entry name" value="GUANYLATE_CYCLASE_2"/>
    <property type="match status" value="1"/>
</dbReference>
<evidence type="ECO:0000313" key="11">
    <source>
        <dbReference type="EMBL" id="CAC5362496.1"/>
    </source>
</evidence>
<feature type="compositionally biased region" description="Polar residues" evidence="9">
    <location>
        <begin position="41"/>
        <end position="57"/>
    </location>
</feature>
<dbReference type="EC" id="4.6.1.2" evidence="2"/>
<dbReference type="PANTHER" id="PTHR45655">
    <property type="entry name" value="GUANYLATE CYCLASE SOLUBLE SUBUNIT BETA-2"/>
    <property type="match status" value="1"/>
</dbReference>
<dbReference type="FunFam" id="3.30.70.1230:FF:000007">
    <property type="entry name" value="Guanylate cyclase soluble subunit alpha-3"/>
    <property type="match status" value="1"/>
</dbReference>
<name>A0A6J8A9C1_MYTCO</name>
<dbReference type="Pfam" id="PF07701">
    <property type="entry name" value="HNOBA"/>
    <property type="match status" value="1"/>
</dbReference>
<evidence type="ECO:0000256" key="9">
    <source>
        <dbReference type="SAM" id="MobiDB-lite"/>
    </source>
</evidence>
<keyword evidence="12" id="KW-1185">Reference proteome</keyword>